<accession>A0A010TEY3</accession>
<dbReference type="PATRIC" id="fig|1042209.11.peg.1302"/>
<dbReference type="Proteomes" id="UP000022611">
    <property type="component" value="Unassembled WGS sequence"/>
</dbReference>
<dbReference type="AlphaFoldDB" id="A0A010TEY3"/>
<reference evidence="2 3" key="1">
    <citation type="journal article" date="2011" name="J. Bacteriol.">
        <title>Draft genome sequence of the polycyclic aromatic hydrocarbon-degrading, genetically engineered bioluminescent bioreporter Pseudomonas fluorescens HK44.</title>
        <authorList>
            <person name="Chauhan A."/>
            <person name="Layton A.C."/>
            <person name="Williams D.E."/>
            <person name="Smartt A.E."/>
            <person name="Ripp S."/>
            <person name="Karpinets T.V."/>
            <person name="Brown S.D."/>
            <person name="Sayler G.S."/>
        </authorList>
    </citation>
    <scope>NUCLEOTIDE SEQUENCE [LARGE SCALE GENOMIC DNA]</scope>
    <source>
        <strain evidence="2 3">HK44</strain>
    </source>
</reference>
<evidence type="ECO:0000313" key="2">
    <source>
        <dbReference type="EMBL" id="EXF95737.1"/>
    </source>
</evidence>
<sequence>MSFSEDGCTARQKQAGGTGSISCESKRPSWAKLTQQPVADLAA</sequence>
<dbReference type="HOGENOM" id="CLU_3238371_0_0_6"/>
<dbReference type="EMBL" id="AFOY02000005">
    <property type="protein sequence ID" value="EXF95737.1"/>
    <property type="molecule type" value="Genomic_DNA"/>
</dbReference>
<protein>
    <submittedName>
        <fullName evidence="2">Uncharacterized protein</fullName>
    </submittedName>
</protein>
<gene>
    <name evidence="2" type="ORF">HK44_023775</name>
</gene>
<organism evidence="2 3">
    <name type="scientific">Pseudomonas fluorescens HK44</name>
    <dbReference type="NCBI Taxonomy" id="1042209"/>
    <lineage>
        <taxon>Bacteria</taxon>
        <taxon>Pseudomonadati</taxon>
        <taxon>Pseudomonadota</taxon>
        <taxon>Gammaproteobacteria</taxon>
        <taxon>Pseudomonadales</taxon>
        <taxon>Pseudomonadaceae</taxon>
        <taxon>Pseudomonas</taxon>
    </lineage>
</organism>
<name>A0A010TEY3_PSEFL</name>
<feature type="region of interest" description="Disordered" evidence="1">
    <location>
        <begin position="1"/>
        <end position="43"/>
    </location>
</feature>
<evidence type="ECO:0000256" key="1">
    <source>
        <dbReference type="SAM" id="MobiDB-lite"/>
    </source>
</evidence>
<comment type="caution">
    <text evidence="2">The sequence shown here is derived from an EMBL/GenBank/DDBJ whole genome shotgun (WGS) entry which is preliminary data.</text>
</comment>
<proteinExistence type="predicted"/>
<evidence type="ECO:0000313" key="3">
    <source>
        <dbReference type="Proteomes" id="UP000022611"/>
    </source>
</evidence>